<dbReference type="AlphaFoldDB" id="A0A0M3IWZ2"/>
<dbReference type="PANTHER" id="PTHR15722:SF7">
    <property type="entry name" value="INTRAFLAGELLAR TRANSPORT PROTEIN 140 HOMOLOG"/>
    <property type="match status" value="1"/>
</dbReference>
<keyword evidence="3" id="KW-0677">Repeat</keyword>
<comment type="subcellular location">
    <subcellularLocation>
        <location evidence="1">Cell projection</location>
        <location evidence="1">Cilium</location>
    </subcellularLocation>
</comment>
<keyword evidence="2" id="KW-0853">WD repeat</keyword>
<dbReference type="SUPFAM" id="SSF101908">
    <property type="entry name" value="Putative isomerase YbhE"/>
    <property type="match status" value="1"/>
</dbReference>
<evidence type="ECO:0000256" key="3">
    <source>
        <dbReference type="ARBA" id="ARBA00022737"/>
    </source>
</evidence>
<evidence type="ECO:0000313" key="7">
    <source>
        <dbReference type="Proteomes" id="UP000036681"/>
    </source>
</evidence>
<protein>
    <submittedName>
        <fullName evidence="8">WD_REPEATS_REGION domain-containing protein</fullName>
    </submittedName>
</protein>
<keyword evidence="5" id="KW-0966">Cell projection</keyword>
<sequence>MQGTVKQILSFPEMEGDPLLMDLRSSWLCIATSNGFLRIYDLSRREAKQQYQSKYVVESIDNFNRFVMVKMNKDGNRVSFTCTTDDSKEVSSYLTVWDAESDTIAYFDFTTGMTDQQQYEAETDAALAAGQRPTTAAVRKIEREQIRYRMLEHSPGVHCWDSEDSRFLICEANHRNP</sequence>
<proteinExistence type="predicted"/>
<evidence type="ECO:0000313" key="8">
    <source>
        <dbReference type="WBParaSite" id="ALUE_0002327001-mRNA-1"/>
    </source>
</evidence>
<dbReference type="GO" id="GO:0005930">
    <property type="term" value="C:axoneme"/>
    <property type="evidence" value="ECO:0007669"/>
    <property type="project" value="TreeGrafter"/>
</dbReference>
<dbReference type="InterPro" id="IPR056155">
    <property type="entry name" value="Beta-prop_IFT140_2nd"/>
</dbReference>
<dbReference type="GO" id="GO:0036064">
    <property type="term" value="C:ciliary basal body"/>
    <property type="evidence" value="ECO:0007669"/>
    <property type="project" value="TreeGrafter"/>
</dbReference>
<dbReference type="WBParaSite" id="ALUE_0002327001-mRNA-1">
    <property type="protein sequence ID" value="ALUE_0002327001-mRNA-1"/>
    <property type="gene ID" value="ALUE_0002327001"/>
</dbReference>
<dbReference type="Proteomes" id="UP000036681">
    <property type="component" value="Unplaced"/>
</dbReference>
<evidence type="ECO:0000259" key="6">
    <source>
        <dbReference type="Pfam" id="PF23385"/>
    </source>
</evidence>
<reference evidence="8" key="1">
    <citation type="submission" date="2017-02" db="UniProtKB">
        <authorList>
            <consortium name="WormBaseParasite"/>
        </authorList>
    </citation>
    <scope>IDENTIFICATION</scope>
</reference>
<evidence type="ECO:0000256" key="2">
    <source>
        <dbReference type="ARBA" id="ARBA00022574"/>
    </source>
</evidence>
<name>A0A0M3IWZ2_ASCLU</name>
<dbReference type="Pfam" id="PF23385">
    <property type="entry name" value="Beta-prop_IFT140_2nd"/>
    <property type="match status" value="1"/>
</dbReference>
<dbReference type="GO" id="GO:0030991">
    <property type="term" value="C:intraciliary transport particle A"/>
    <property type="evidence" value="ECO:0007669"/>
    <property type="project" value="TreeGrafter"/>
</dbReference>
<keyword evidence="4" id="KW-0969">Cilium</keyword>
<feature type="domain" description="IFT140 second beta-propeller" evidence="6">
    <location>
        <begin position="1"/>
        <end position="176"/>
    </location>
</feature>
<accession>A0A0M3IWZ2</accession>
<evidence type="ECO:0000256" key="4">
    <source>
        <dbReference type="ARBA" id="ARBA00023069"/>
    </source>
</evidence>
<dbReference type="PANTHER" id="PTHR15722">
    <property type="entry name" value="IFT140/172-RELATED"/>
    <property type="match status" value="1"/>
</dbReference>
<evidence type="ECO:0000256" key="1">
    <source>
        <dbReference type="ARBA" id="ARBA00004138"/>
    </source>
</evidence>
<evidence type="ECO:0000256" key="5">
    <source>
        <dbReference type="ARBA" id="ARBA00023273"/>
    </source>
</evidence>
<dbReference type="GO" id="GO:0035721">
    <property type="term" value="P:intraciliary retrograde transport"/>
    <property type="evidence" value="ECO:0007669"/>
    <property type="project" value="TreeGrafter"/>
</dbReference>
<organism evidence="7 8">
    <name type="scientific">Ascaris lumbricoides</name>
    <name type="common">Giant roundworm</name>
    <dbReference type="NCBI Taxonomy" id="6252"/>
    <lineage>
        <taxon>Eukaryota</taxon>
        <taxon>Metazoa</taxon>
        <taxon>Ecdysozoa</taxon>
        <taxon>Nematoda</taxon>
        <taxon>Chromadorea</taxon>
        <taxon>Rhabditida</taxon>
        <taxon>Spirurina</taxon>
        <taxon>Ascaridomorpha</taxon>
        <taxon>Ascaridoidea</taxon>
        <taxon>Ascarididae</taxon>
        <taxon>Ascaris</taxon>
    </lineage>
</organism>
<keyword evidence="7" id="KW-1185">Reference proteome</keyword>